<dbReference type="EMBL" id="KF121525">
    <property type="protein sequence ID" value="AIA88813.1"/>
    <property type="molecule type" value="Genomic_DNA"/>
</dbReference>
<organism evidence="1">
    <name type="scientific">uncultured Clavibacter sp</name>
    <dbReference type="NCBI Taxonomy" id="378178"/>
    <lineage>
        <taxon>Bacteria</taxon>
        <taxon>Bacillati</taxon>
        <taxon>Actinomycetota</taxon>
        <taxon>Actinomycetes</taxon>
        <taxon>Micrococcales</taxon>
        <taxon>Microbacteriaceae</taxon>
        <taxon>Clavibacter</taxon>
        <taxon>environmental samples</taxon>
    </lineage>
</organism>
<name>A0A060BWM3_9MICO</name>
<sequence>SSLRNIDYGDRDSIGLFQQRPSQGWGTIEQIMDERYAASKFYQELAEVEGWQQMTLTEAAQAVQRSAFPDAYADHEQEALAWATALTGGDAAIDCNVSGTATDGAAGFADRVALDFGSGRYTVEVLSLDGESVRLG</sequence>
<reference evidence="1" key="1">
    <citation type="journal article" date="2013" name="Environ. Microbiol.">
        <title>Seasonally variable intestinal metagenomes of the red palm weevil (Rhynchophorus ferrugineus).</title>
        <authorList>
            <person name="Jia S."/>
            <person name="Zhang X."/>
            <person name="Zhang G."/>
            <person name="Yin A."/>
            <person name="Zhang S."/>
            <person name="Li F."/>
            <person name="Wang L."/>
            <person name="Zhao D."/>
            <person name="Yun Q."/>
            <person name="Tala"/>
            <person name="Wang J."/>
            <person name="Sun G."/>
            <person name="Baabdullah M."/>
            <person name="Yu X."/>
            <person name="Hu S."/>
            <person name="Al-Mssallem I.S."/>
            <person name="Yu J."/>
        </authorList>
    </citation>
    <scope>NUCLEOTIDE SEQUENCE</scope>
</reference>
<feature type="non-terminal residue" evidence="1">
    <location>
        <position position="1"/>
    </location>
</feature>
<proteinExistence type="predicted"/>
<evidence type="ECO:0000313" key="1">
    <source>
        <dbReference type="EMBL" id="AIA88813.1"/>
    </source>
</evidence>
<dbReference type="AlphaFoldDB" id="A0A060BWM3"/>
<feature type="non-terminal residue" evidence="1">
    <location>
        <position position="136"/>
    </location>
</feature>
<protein>
    <submittedName>
        <fullName evidence="1">CAZy families CBM50 protein</fullName>
    </submittedName>
</protein>
<accession>A0A060BWM3</accession>